<comment type="similarity">
    <text evidence="2">Belongs to the AAE transporter (TC 2.A.81) family.</text>
</comment>
<keyword evidence="7 8" id="KW-0472">Membrane</keyword>
<feature type="transmembrane region" description="Helical" evidence="8">
    <location>
        <begin position="353"/>
        <end position="372"/>
    </location>
</feature>
<evidence type="ECO:0000256" key="8">
    <source>
        <dbReference type="SAM" id="Phobius"/>
    </source>
</evidence>
<dbReference type="Pfam" id="PF06826">
    <property type="entry name" value="Asp-Al_Ex"/>
    <property type="match status" value="2"/>
</dbReference>
<dbReference type="EMBL" id="BQKE01000003">
    <property type="protein sequence ID" value="GJM63788.1"/>
    <property type="molecule type" value="Genomic_DNA"/>
</dbReference>
<dbReference type="PANTHER" id="PTHR30445">
    <property type="entry name" value="K(+)_H(+) ANTIPORTER SUBUNIT KHTT"/>
    <property type="match status" value="1"/>
</dbReference>
<dbReference type="Pfam" id="PF02080">
    <property type="entry name" value="TrkA_C"/>
    <property type="match status" value="2"/>
</dbReference>
<evidence type="ECO:0000259" key="9">
    <source>
        <dbReference type="PROSITE" id="PS51202"/>
    </source>
</evidence>
<evidence type="ECO:0000256" key="7">
    <source>
        <dbReference type="ARBA" id="ARBA00023136"/>
    </source>
</evidence>
<dbReference type="InterPro" id="IPR006512">
    <property type="entry name" value="YidE_YbjL"/>
</dbReference>
<dbReference type="GO" id="GO:0006813">
    <property type="term" value="P:potassium ion transport"/>
    <property type="evidence" value="ECO:0007669"/>
    <property type="project" value="InterPro"/>
</dbReference>
<organism evidence="10 11">
    <name type="scientific">Persicobacter diffluens</name>
    <dbReference type="NCBI Taxonomy" id="981"/>
    <lineage>
        <taxon>Bacteria</taxon>
        <taxon>Pseudomonadati</taxon>
        <taxon>Bacteroidota</taxon>
        <taxon>Cytophagia</taxon>
        <taxon>Cytophagales</taxon>
        <taxon>Persicobacteraceae</taxon>
        <taxon>Persicobacter</taxon>
    </lineage>
</organism>
<feature type="transmembrane region" description="Helical" evidence="8">
    <location>
        <begin position="59"/>
        <end position="78"/>
    </location>
</feature>
<comment type="caution">
    <text evidence="10">The sequence shown here is derived from an EMBL/GenBank/DDBJ whole genome shotgun (WGS) entry which is preliminary data.</text>
</comment>
<dbReference type="Proteomes" id="UP001310022">
    <property type="component" value="Unassembled WGS sequence"/>
</dbReference>
<dbReference type="PROSITE" id="PS51202">
    <property type="entry name" value="RCK_C"/>
    <property type="match status" value="2"/>
</dbReference>
<keyword evidence="3" id="KW-0813">Transport</keyword>
<dbReference type="AlphaFoldDB" id="A0AAN4W1U8"/>
<comment type="subcellular location">
    <subcellularLocation>
        <location evidence="1">Cell membrane</location>
        <topology evidence="1">Multi-pass membrane protein</topology>
    </subcellularLocation>
</comment>
<dbReference type="PANTHER" id="PTHR30445:SF3">
    <property type="entry name" value="TRANSPORT PROTEIN YIDE-RELATED"/>
    <property type="match status" value="1"/>
</dbReference>
<dbReference type="RefSeq" id="WP_338238904.1">
    <property type="nucleotide sequence ID" value="NZ_BQKE01000003.1"/>
</dbReference>
<evidence type="ECO:0000313" key="10">
    <source>
        <dbReference type="EMBL" id="GJM63788.1"/>
    </source>
</evidence>
<evidence type="ECO:0000256" key="3">
    <source>
        <dbReference type="ARBA" id="ARBA00022448"/>
    </source>
</evidence>
<keyword evidence="5 8" id="KW-0812">Transmembrane</keyword>
<feature type="domain" description="RCK C-terminal" evidence="9">
    <location>
        <begin position="179"/>
        <end position="264"/>
    </location>
</feature>
<evidence type="ECO:0000256" key="6">
    <source>
        <dbReference type="ARBA" id="ARBA00022989"/>
    </source>
</evidence>
<keyword evidence="6 8" id="KW-1133">Transmembrane helix</keyword>
<dbReference type="GO" id="GO:0005886">
    <property type="term" value="C:plasma membrane"/>
    <property type="evidence" value="ECO:0007669"/>
    <property type="project" value="UniProtKB-SubCell"/>
</dbReference>
<feature type="transmembrane region" description="Helical" evidence="8">
    <location>
        <begin position="472"/>
        <end position="492"/>
    </location>
</feature>
<protein>
    <submittedName>
        <fullName evidence="10">Transporter</fullName>
    </submittedName>
</protein>
<dbReference type="GO" id="GO:0008324">
    <property type="term" value="F:monoatomic cation transmembrane transporter activity"/>
    <property type="evidence" value="ECO:0007669"/>
    <property type="project" value="InterPro"/>
</dbReference>
<feature type="transmembrane region" description="Helical" evidence="8">
    <location>
        <begin position="6"/>
        <end position="25"/>
    </location>
</feature>
<sequence length="532" mass="56761">MDILELLKVDYFVLFVVIALGMLLGRIKIKGISFDASAVIFVALAFGHFGYTIPPIFKNLGLILFILTIGIQAGPGFFDSFRSQGAKLIVIAITIVISGGLVAVGCAYAFGIDLAMSVGILTGALTSTPGLAAAIEATNGAEASSIGYGIAYPFGVIGVILFCRLSPKFFRFDVKKEEEKYYEEARSNFPKMENKNFVVENEGVLGKSIRELLFNRMTGANLSRILHEGAASVPNPDTKLQKGDVIKAVGTPEALEKVGMLIGPQTETKIPRSESFDAEWVTVTNKKIINKELRSLDLVENYNTRITRIRRAGVDMTPNPHSRLKFGDRVMVVSGKNNTEAAHRLLGNDTKSLTVGDFFPVAAIAVLGVLVGKISFGGFSLGLTGGVLMVALLLSWVGKTGPILWNIAGPANAFLREIGLLFFLAAVGTSAGTSLVSTIQESGMTLFFSGMLVTLIPMILAIIVGRIMKVNFLSLLGTLTGGMTSTPGLSAVDSMTETNAPSVAYATVYPFAMVILVIVAQIIGTLYKMGGF</sequence>
<proteinExistence type="inferred from homology"/>
<feature type="transmembrane region" description="Helical" evidence="8">
    <location>
        <begin position="378"/>
        <end position="397"/>
    </location>
</feature>
<gene>
    <name evidence="10" type="ORF">PEDI_43400</name>
</gene>
<feature type="transmembrane region" description="Helical" evidence="8">
    <location>
        <begin position="146"/>
        <end position="166"/>
    </location>
</feature>
<dbReference type="InterPro" id="IPR006037">
    <property type="entry name" value="RCK_C"/>
</dbReference>
<evidence type="ECO:0000313" key="11">
    <source>
        <dbReference type="Proteomes" id="UP001310022"/>
    </source>
</evidence>
<name>A0AAN4W1U8_9BACT</name>
<feature type="transmembrane region" description="Helical" evidence="8">
    <location>
        <begin position="32"/>
        <end position="53"/>
    </location>
</feature>
<dbReference type="NCBIfam" id="TIGR01625">
    <property type="entry name" value="YidE_YbjL_dupl"/>
    <property type="match status" value="2"/>
</dbReference>
<dbReference type="Gene3D" id="3.30.70.1450">
    <property type="entry name" value="Regulator of K+ conductance, C-terminal domain"/>
    <property type="match status" value="2"/>
</dbReference>
<feature type="transmembrane region" description="Helical" evidence="8">
    <location>
        <begin position="445"/>
        <end position="465"/>
    </location>
</feature>
<dbReference type="SUPFAM" id="SSF116726">
    <property type="entry name" value="TrkA C-terminal domain-like"/>
    <property type="match status" value="2"/>
</dbReference>
<keyword evidence="11" id="KW-1185">Reference proteome</keyword>
<feature type="transmembrane region" description="Helical" evidence="8">
    <location>
        <begin position="418"/>
        <end position="439"/>
    </location>
</feature>
<dbReference type="InterPro" id="IPR036721">
    <property type="entry name" value="RCK_C_sf"/>
</dbReference>
<evidence type="ECO:0000256" key="2">
    <source>
        <dbReference type="ARBA" id="ARBA00009854"/>
    </source>
</evidence>
<reference evidence="10 11" key="1">
    <citation type="submission" date="2021-12" db="EMBL/GenBank/DDBJ databases">
        <title>Genome sequencing of bacteria with rrn-lacking chromosome and rrn-plasmid.</title>
        <authorList>
            <person name="Anda M."/>
            <person name="Iwasaki W."/>
        </authorList>
    </citation>
    <scope>NUCLEOTIDE SEQUENCE [LARGE SCALE GENOMIC DNA]</scope>
    <source>
        <strain evidence="10 11">NBRC 15940</strain>
    </source>
</reference>
<feature type="domain" description="RCK C-terminal" evidence="9">
    <location>
        <begin position="266"/>
        <end position="348"/>
    </location>
</feature>
<evidence type="ECO:0000256" key="5">
    <source>
        <dbReference type="ARBA" id="ARBA00022692"/>
    </source>
</evidence>
<feature type="transmembrane region" description="Helical" evidence="8">
    <location>
        <begin position="504"/>
        <end position="527"/>
    </location>
</feature>
<keyword evidence="4" id="KW-1003">Cell membrane</keyword>
<dbReference type="InterPro" id="IPR050144">
    <property type="entry name" value="AAE_transporter"/>
</dbReference>
<evidence type="ECO:0000256" key="4">
    <source>
        <dbReference type="ARBA" id="ARBA00022475"/>
    </source>
</evidence>
<accession>A0AAN4W1U8</accession>
<feature type="transmembrane region" description="Helical" evidence="8">
    <location>
        <begin position="90"/>
        <end position="111"/>
    </location>
</feature>
<evidence type="ECO:0000256" key="1">
    <source>
        <dbReference type="ARBA" id="ARBA00004651"/>
    </source>
</evidence>